<dbReference type="CDD" id="cd09160">
    <property type="entry name" value="PLDc_SMU_988_like_2"/>
    <property type="match status" value="1"/>
</dbReference>
<dbReference type="GO" id="GO:0032049">
    <property type="term" value="P:cardiolipin biosynthetic process"/>
    <property type="evidence" value="ECO:0007669"/>
    <property type="project" value="UniProtKB-UniRule"/>
</dbReference>
<feature type="domain" description="PLD phosphodiesterase" evidence="14">
    <location>
        <begin position="422"/>
        <end position="449"/>
    </location>
</feature>
<evidence type="ECO:0000256" key="5">
    <source>
        <dbReference type="ARBA" id="ARBA00022692"/>
    </source>
</evidence>
<keyword evidence="7 13" id="KW-1133">Transmembrane helix</keyword>
<dbReference type="Pfam" id="PF13091">
    <property type="entry name" value="PLDc_2"/>
    <property type="match status" value="2"/>
</dbReference>
<name>A0A8J6PEV7_9FIRM</name>
<evidence type="ECO:0000256" key="1">
    <source>
        <dbReference type="ARBA" id="ARBA00004651"/>
    </source>
</evidence>
<feature type="transmembrane region" description="Helical" evidence="13">
    <location>
        <begin position="39"/>
        <end position="56"/>
    </location>
</feature>
<dbReference type="AlphaFoldDB" id="A0A8J6PEV7"/>
<proteinExistence type="predicted"/>
<evidence type="ECO:0000256" key="3">
    <source>
        <dbReference type="ARBA" id="ARBA00022516"/>
    </source>
</evidence>
<evidence type="ECO:0000256" key="11">
    <source>
        <dbReference type="ARBA" id="ARBA00023264"/>
    </source>
</evidence>
<comment type="caution">
    <text evidence="15">The sequence shown here is derived from an EMBL/GenBank/DDBJ whole genome shotgun (WGS) entry which is preliminary data.</text>
</comment>
<feature type="transmembrane region" description="Helical" evidence="13">
    <location>
        <begin position="12"/>
        <end position="33"/>
    </location>
</feature>
<keyword evidence="9 13" id="KW-0472">Membrane</keyword>
<keyword evidence="4" id="KW-0808">Transferase</keyword>
<evidence type="ECO:0000256" key="7">
    <source>
        <dbReference type="ARBA" id="ARBA00022989"/>
    </source>
</evidence>
<protein>
    <recommendedName>
        <fullName evidence="12">Cardiolipin synthase</fullName>
        <ecNumber evidence="12">2.7.8.-</ecNumber>
    </recommendedName>
</protein>
<dbReference type="Pfam" id="PF13396">
    <property type="entry name" value="PLDc_N"/>
    <property type="match status" value="1"/>
</dbReference>
<dbReference type="SMART" id="SM00155">
    <property type="entry name" value="PLDc"/>
    <property type="match status" value="2"/>
</dbReference>
<keyword evidence="3" id="KW-0444">Lipid biosynthesis</keyword>
<keyword evidence="2" id="KW-1003">Cell membrane</keyword>
<accession>A0A8J6PEV7</accession>
<evidence type="ECO:0000256" key="9">
    <source>
        <dbReference type="ARBA" id="ARBA00023136"/>
    </source>
</evidence>
<dbReference type="Gene3D" id="3.30.870.10">
    <property type="entry name" value="Endonuclease Chain A"/>
    <property type="match status" value="2"/>
</dbReference>
<evidence type="ECO:0000256" key="6">
    <source>
        <dbReference type="ARBA" id="ARBA00022737"/>
    </source>
</evidence>
<organism evidence="15 16">
    <name type="scientific">Massiliimalia timonensis</name>
    <dbReference type="NCBI Taxonomy" id="1987501"/>
    <lineage>
        <taxon>Bacteria</taxon>
        <taxon>Bacillati</taxon>
        <taxon>Bacillota</taxon>
        <taxon>Clostridia</taxon>
        <taxon>Eubacteriales</taxon>
        <taxon>Oscillospiraceae</taxon>
        <taxon>Massiliimalia</taxon>
    </lineage>
</organism>
<dbReference type="NCBIfam" id="TIGR04265">
    <property type="entry name" value="bac_cardiolipin"/>
    <property type="match status" value="1"/>
</dbReference>
<comment type="subcellular location">
    <subcellularLocation>
        <location evidence="1">Cell membrane</location>
        <topology evidence="1">Multi-pass membrane protein</topology>
    </subcellularLocation>
</comment>
<keyword evidence="8" id="KW-0443">Lipid metabolism</keyword>
<feature type="transmembrane region" description="Helical" evidence="13">
    <location>
        <begin position="68"/>
        <end position="86"/>
    </location>
</feature>
<dbReference type="PANTHER" id="PTHR21248">
    <property type="entry name" value="CARDIOLIPIN SYNTHASE"/>
    <property type="match status" value="1"/>
</dbReference>
<keyword evidence="5 13" id="KW-0812">Transmembrane</keyword>
<evidence type="ECO:0000313" key="16">
    <source>
        <dbReference type="Proteomes" id="UP000632659"/>
    </source>
</evidence>
<evidence type="ECO:0000259" key="14">
    <source>
        <dbReference type="PROSITE" id="PS50035"/>
    </source>
</evidence>
<evidence type="ECO:0000256" key="8">
    <source>
        <dbReference type="ARBA" id="ARBA00023098"/>
    </source>
</evidence>
<dbReference type="EC" id="2.7.8.-" evidence="12"/>
<dbReference type="EMBL" id="JACRTL010000006">
    <property type="protein sequence ID" value="MBC8611528.1"/>
    <property type="molecule type" value="Genomic_DNA"/>
</dbReference>
<evidence type="ECO:0000256" key="4">
    <source>
        <dbReference type="ARBA" id="ARBA00022679"/>
    </source>
</evidence>
<feature type="domain" description="PLD phosphodiesterase" evidence="14">
    <location>
        <begin position="245"/>
        <end position="272"/>
    </location>
</feature>
<evidence type="ECO:0000256" key="13">
    <source>
        <dbReference type="SAM" id="Phobius"/>
    </source>
</evidence>
<evidence type="ECO:0000256" key="12">
    <source>
        <dbReference type="NCBIfam" id="TIGR04265"/>
    </source>
</evidence>
<dbReference type="InterPro" id="IPR025202">
    <property type="entry name" value="PLD-like_dom"/>
</dbReference>
<reference evidence="15" key="1">
    <citation type="submission" date="2020-08" db="EMBL/GenBank/DDBJ databases">
        <title>Genome public.</title>
        <authorList>
            <person name="Liu C."/>
            <person name="Sun Q."/>
        </authorList>
    </citation>
    <scope>NUCLEOTIDE SEQUENCE</scope>
    <source>
        <strain evidence="15">NSJ-15</strain>
    </source>
</reference>
<dbReference type="SUPFAM" id="SSF56024">
    <property type="entry name" value="Phospholipase D/nuclease"/>
    <property type="match status" value="2"/>
</dbReference>
<sequence>MKKMFKLLTSRMVVFAVLIVVQLAVFVLGMIFLAEYFSYVMIGLEVLSLLIVIYLVSKPGNPMYKIAWLIPILLVPVLGGLFYLMFGNRNISRKIRRYMEIIYLKAREVIENQPKQVSEELKKLDPIAYKQSYYITQKAFAPVFQNTYTKLLTPGEVKWEYMLEELKKAQHYIFLEYFIIEKGLMWDSILEVLKERISAGVEVRLLYDDLGSIQTLPDDFREQMENVGIECRVFNRFRPSLDVFMNYRDHRKICIIDGNVGFTGGINLADEYINAYEKHGHWKDTSIMLKGDAVWSLTILFLQMWGNTLSENDIDFEAYKPTKSYPTDGFVQPFGDSPIDSDLIGENTYMNIINNAKEYVYIQTPYLILDHEMTTALCLAAQSGIDVRIITPHIPDKWYVHAVTRANYAELVRAGVKIYEYTPGFIHAKTIVSDDTYAIVGTTNFDFRSFYLHFECGVFLFRASTVLDVRNDFLQIQQLSEEITENDCEKVKLPVRILRALLRVFSPLM</sequence>
<dbReference type="InterPro" id="IPR027379">
    <property type="entry name" value="CLS_N"/>
</dbReference>
<gene>
    <name evidence="15" type="primary">cls</name>
    <name evidence="15" type="ORF">H8702_10515</name>
</gene>
<dbReference type="PANTHER" id="PTHR21248:SF22">
    <property type="entry name" value="PHOSPHOLIPASE D"/>
    <property type="match status" value="1"/>
</dbReference>
<dbReference type="GO" id="GO:0008808">
    <property type="term" value="F:cardiolipin synthase activity"/>
    <property type="evidence" value="ECO:0007669"/>
    <property type="project" value="UniProtKB-UniRule"/>
</dbReference>
<dbReference type="InterPro" id="IPR022924">
    <property type="entry name" value="Cardiolipin_synthase"/>
</dbReference>
<evidence type="ECO:0000256" key="2">
    <source>
        <dbReference type="ARBA" id="ARBA00022475"/>
    </source>
</evidence>
<keyword evidence="16" id="KW-1185">Reference proteome</keyword>
<evidence type="ECO:0000313" key="15">
    <source>
        <dbReference type="EMBL" id="MBC8611528.1"/>
    </source>
</evidence>
<keyword evidence="6" id="KW-0677">Repeat</keyword>
<keyword evidence="11" id="KW-1208">Phospholipid metabolism</keyword>
<dbReference type="PROSITE" id="PS50035">
    <property type="entry name" value="PLD"/>
    <property type="match status" value="2"/>
</dbReference>
<dbReference type="CDD" id="cd09154">
    <property type="entry name" value="PLDc_SMU_988_like_1"/>
    <property type="match status" value="1"/>
</dbReference>
<evidence type="ECO:0000256" key="10">
    <source>
        <dbReference type="ARBA" id="ARBA00023209"/>
    </source>
</evidence>
<dbReference type="GO" id="GO:0005886">
    <property type="term" value="C:plasma membrane"/>
    <property type="evidence" value="ECO:0007669"/>
    <property type="project" value="UniProtKB-SubCell"/>
</dbReference>
<keyword evidence="10" id="KW-0594">Phospholipid biosynthesis</keyword>
<dbReference type="InterPro" id="IPR001736">
    <property type="entry name" value="PLipase_D/transphosphatidylase"/>
</dbReference>
<dbReference type="Proteomes" id="UP000632659">
    <property type="component" value="Unassembled WGS sequence"/>
</dbReference>